<dbReference type="EMBL" id="CP031037">
    <property type="protein sequence ID" value="QDZ20834.1"/>
    <property type="molecule type" value="Genomic_DNA"/>
</dbReference>
<evidence type="ECO:0000256" key="5">
    <source>
        <dbReference type="ARBA" id="ARBA00023136"/>
    </source>
</evidence>
<dbReference type="InterPro" id="IPR013057">
    <property type="entry name" value="AA_transpt_TM"/>
</dbReference>
<feature type="transmembrane region" description="Helical" evidence="7">
    <location>
        <begin position="284"/>
        <end position="306"/>
    </location>
</feature>
<feature type="transmembrane region" description="Helical" evidence="7">
    <location>
        <begin position="127"/>
        <end position="149"/>
    </location>
</feature>
<protein>
    <submittedName>
        <fullName evidence="9">Amino acid transporter</fullName>
    </submittedName>
</protein>
<feature type="transmembrane region" description="Helical" evidence="7">
    <location>
        <begin position="247"/>
        <end position="264"/>
    </location>
</feature>
<evidence type="ECO:0000259" key="8">
    <source>
        <dbReference type="Pfam" id="PF01490"/>
    </source>
</evidence>
<feature type="transmembrane region" description="Helical" evidence="7">
    <location>
        <begin position="174"/>
        <end position="195"/>
    </location>
</feature>
<feature type="transmembrane region" description="Helical" evidence="7">
    <location>
        <begin position="469"/>
        <end position="496"/>
    </location>
</feature>
<evidence type="ECO:0000313" key="9">
    <source>
        <dbReference type="EMBL" id="QDZ20834.1"/>
    </source>
</evidence>
<evidence type="ECO:0000256" key="4">
    <source>
        <dbReference type="ARBA" id="ARBA00022989"/>
    </source>
</evidence>
<proteinExistence type="predicted"/>
<keyword evidence="10" id="KW-1185">Reference proteome</keyword>
<evidence type="ECO:0000313" key="10">
    <source>
        <dbReference type="Proteomes" id="UP000316726"/>
    </source>
</evidence>
<comment type="subcellular location">
    <subcellularLocation>
        <location evidence="1">Membrane</location>
        <topology evidence="1">Multi-pass membrane protein</topology>
    </subcellularLocation>
</comment>
<reference evidence="9 10" key="1">
    <citation type="submission" date="2018-07" db="EMBL/GenBank/DDBJ databases">
        <title>The complete nuclear genome of the prasinophyte Chloropicon primus (CCMP1205).</title>
        <authorList>
            <person name="Pombert J.-F."/>
            <person name="Otis C."/>
            <person name="Turmel M."/>
            <person name="Lemieux C."/>
        </authorList>
    </citation>
    <scope>NUCLEOTIDE SEQUENCE [LARGE SCALE GENOMIC DNA]</scope>
    <source>
        <strain evidence="9 10">CCMP1205</strain>
    </source>
</reference>
<dbReference type="Proteomes" id="UP000316726">
    <property type="component" value="Chromosome 4"/>
</dbReference>
<dbReference type="AlphaFoldDB" id="A0A5B8MLG7"/>
<feature type="transmembrane region" description="Helical" evidence="7">
    <location>
        <begin position="429"/>
        <end position="448"/>
    </location>
</feature>
<accession>A0A5B8MLG7</accession>
<keyword evidence="4 7" id="KW-1133">Transmembrane helix</keyword>
<feature type="transmembrane region" description="Helical" evidence="7">
    <location>
        <begin position="361"/>
        <end position="385"/>
    </location>
</feature>
<dbReference type="GO" id="GO:0015179">
    <property type="term" value="F:L-amino acid transmembrane transporter activity"/>
    <property type="evidence" value="ECO:0007669"/>
    <property type="project" value="TreeGrafter"/>
</dbReference>
<keyword evidence="3" id="KW-0029">Amino-acid transport</keyword>
<organism evidence="9 10">
    <name type="scientific">Chloropicon primus</name>
    <dbReference type="NCBI Taxonomy" id="1764295"/>
    <lineage>
        <taxon>Eukaryota</taxon>
        <taxon>Viridiplantae</taxon>
        <taxon>Chlorophyta</taxon>
        <taxon>Chloropicophyceae</taxon>
        <taxon>Chloropicales</taxon>
        <taxon>Chloropicaceae</taxon>
        <taxon>Chloropicon</taxon>
    </lineage>
</organism>
<dbReference type="Pfam" id="PF01490">
    <property type="entry name" value="Aa_trans"/>
    <property type="match status" value="1"/>
</dbReference>
<evidence type="ECO:0000256" key="6">
    <source>
        <dbReference type="SAM" id="MobiDB-lite"/>
    </source>
</evidence>
<feature type="region of interest" description="Disordered" evidence="6">
    <location>
        <begin position="1"/>
        <end position="88"/>
    </location>
</feature>
<dbReference type="STRING" id="1764295.A0A5B8MLG7"/>
<keyword evidence="3" id="KW-0813">Transport</keyword>
<feature type="transmembrane region" description="Helical" evidence="7">
    <location>
        <begin position="318"/>
        <end position="341"/>
    </location>
</feature>
<name>A0A5B8MLG7_9CHLO</name>
<gene>
    <name evidence="9" type="ORF">A3770_04p33520</name>
</gene>
<dbReference type="OrthoDB" id="28208at2759"/>
<feature type="transmembrane region" description="Helical" evidence="7">
    <location>
        <begin position="397"/>
        <end position="417"/>
    </location>
</feature>
<keyword evidence="5 7" id="KW-0472">Membrane</keyword>
<evidence type="ECO:0000256" key="2">
    <source>
        <dbReference type="ARBA" id="ARBA00022692"/>
    </source>
</evidence>
<keyword evidence="2 7" id="KW-0812">Transmembrane</keyword>
<dbReference type="PANTHER" id="PTHR22950:SF702">
    <property type="entry name" value="AMINO ACID TRANSPORTER PROTEIN"/>
    <property type="match status" value="1"/>
</dbReference>
<evidence type="ECO:0000256" key="3">
    <source>
        <dbReference type="ARBA" id="ARBA00022970"/>
    </source>
</evidence>
<evidence type="ECO:0000256" key="7">
    <source>
        <dbReference type="SAM" id="Phobius"/>
    </source>
</evidence>
<dbReference type="PANTHER" id="PTHR22950">
    <property type="entry name" value="AMINO ACID TRANSPORTER"/>
    <property type="match status" value="1"/>
</dbReference>
<sequence>MARKGGDMKLNTPRAKNPNIESIEASVVDSPSTYAISRRRSSLQREEFEDGLGTPERSGISETATLLPQGTPGRPRSHSHPIDDEGPAPPLTRSAILSLIGASANLMATSMGTGMLALPIAVYYSGAVTGTVLIIAMAVLSDISLVFLVKASKQSGMTNLQELGRYYYGQQGELVVNISLIALLLCASLSVLIAIAELLTPIYRHALPTEDYDHWYCQGWFVMLLCVAMIFPISIPNNLAPLKWSSSGAVFSIFLVFIFMGVRFCQHGIAKDSKIDLFVDSPIATLALPIQGLAYASQFNVVGLYIELGEHKRHINTVIHGSMIFTCFVYAFFGLLGYLYFGQDTGKYSMILDGFNNDKLMLVAGAMISLTNILKMPLIILPFRHTVNLILMGKEEFGLLVSCVETTLILALIYVLARLVGDLALGLELSGPTVGVFVCFILPSMLCYKSDKEKWRNMRPRHKFGDTHFSRTQLTCLVVGLLGVLMGLASIVGLVFQESS</sequence>
<feature type="transmembrane region" description="Helical" evidence="7">
    <location>
        <begin position="96"/>
        <end position="121"/>
    </location>
</feature>
<feature type="transmembrane region" description="Helical" evidence="7">
    <location>
        <begin position="215"/>
        <end position="235"/>
    </location>
</feature>
<dbReference type="GO" id="GO:0016020">
    <property type="term" value="C:membrane"/>
    <property type="evidence" value="ECO:0007669"/>
    <property type="project" value="UniProtKB-SubCell"/>
</dbReference>
<feature type="domain" description="Amino acid transporter transmembrane" evidence="8">
    <location>
        <begin position="99"/>
        <end position="490"/>
    </location>
</feature>
<evidence type="ECO:0000256" key="1">
    <source>
        <dbReference type="ARBA" id="ARBA00004141"/>
    </source>
</evidence>